<dbReference type="PANTHER" id="PTHR33577:SF7">
    <property type="entry name" value="HEME HALOPEROXIDASE FAMILY PROFILE DOMAIN-CONTAINING PROTEIN"/>
    <property type="match status" value="1"/>
</dbReference>
<accession>A0A8H6JNN4</accession>
<gene>
    <name evidence="10" type="ORF">CPLU01_13923</name>
</gene>
<dbReference type="SUPFAM" id="SSF47571">
    <property type="entry name" value="Cloroperoxidase"/>
    <property type="match status" value="1"/>
</dbReference>
<organism evidence="10 11">
    <name type="scientific">Colletotrichum plurivorum</name>
    <dbReference type="NCBI Taxonomy" id="2175906"/>
    <lineage>
        <taxon>Eukaryota</taxon>
        <taxon>Fungi</taxon>
        <taxon>Dikarya</taxon>
        <taxon>Ascomycota</taxon>
        <taxon>Pezizomycotina</taxon>
        <taxon>Sordariomycetes</taxon>
        <taxon>Hypocreomycetidae</taxon>
        <taxon>Glomerellales</taxon>
        <taxon>Glomerellaceae</taxon>
        <taxon>Colletotrichum</taxon>
        <taxon>Colletotrichum orchidearum species complex</taxon>
    </lineage>
</organism>
<comment type="caution">
    <text evidence="10">The sequence shown here is derived from an EMBL/GenBank/DDBJ whole genome shotgun (WGS) entry which is preliminary data.</text>
</comment>
<evidence type="ECO:0000256" key="7">
    <source>
        <dbReference type="ARBA" id="ARBA00025795"/>
    </source>
</evidence>
<dbReference type="PANTHER" id="PTHR33577">
    <property type="entry name" value="STERIGMATOCYSTIN BIOSYNTHESIS PEROXIDASE STCC-RELATED"/>
    <property type="match status" value="1"/>
</dbReference>
<evidence type="ECO:0000256" key="1">
    <source>
        <dbReference type="ARBA" id="ARBA00001970"/>
    </source>
</evidence>
<keyword evidence="3" id="KW-0349">Heme</keyword>
<dbReference type="GO" id="GO:0046872">
    <property type="term" value="F:metal ion binding"/>
    <property type="evidence" value="ECO:0007669"/>
    <property type="project" value="UniProtKB-KW"/>
</dbReference>
<feature type="compositionally biased region" description="Polar residues" evidence="8">
    <location>
        <begin position="209"/>
        <end position="220"/>
    </location>
</feature>
<evidence type="ECO:0000313" key="10">
    <source>
        <dbReference type="EMBL" id="KAF6816178.1"/>
    </source>
</evidence>
<evidence type="ECO:0000256" key="4">
    <source>
        <dbReference type="ARBA" id="ARBA00022723"/>
    </source>
</evidence>
<protein>
    <recommendedName>
        <fullName evidence="9">Heme haloperoxidase family profile domain-containing protein</fullName>
    </recommendedName>
</protein>
<comment type="cofactor">
    <cofactor evidence="1">
        <name>heme b</name>
        <dbReference type="ChEBI" id="CHEBI:60344"/>
    </cofactor>
</comment>
<evidence type="ECO:0000313" key="11">
    <source>
        <dbReference type="Proteomes" id="UP000654918"/>
    </source>
</evidence>
<sequence length="234" mass="26099">MLNTLSNHGFLPHDGKNITLSKTIEALGTALNVDKDLATYLHREAITTNPIHNATFFDLDHLSRHNILEHDASLRFVIMAFQNDSDNESNLSNGDSHSFNQTVYDETKSHWTSDIIDLKQAETARQARIHTSNMTNPTFSLSELGSGFSLGETAAYIIFFGDNVTGTANRSFVEYFFENQRLPTELGWHRLANPVSSDMVSSMMDRLTNATGERPSNGNRSYGMHNGPAPAKLY</sequence>
<proteinExistence type="inferred from homology"/>
<name>A0A8H6JNN4_9PEZI</name>
<evidence type="ECO:0000256" key="8">
    <source>
        <dbReference type="SAM" id="MobiDB-lite"/>
    </source>
</evidence>
<keyword evidence="6" id="KW-0408">Iron</keyword>
<dbReference type="GO" id="GO:0004601">
    <property type="term" value="F:peroxidase activity"/>
    <property type="evidence" value="ECO:0007669"/>
    <property type="project" value="UniProtKB-KW"/>
</dbReference>
<keyword evidence="2" id="KW-0575">Peroxidase</keyword>
<feature type="region of interest" description="Disordered" evidence="8">
    <location>
        <begin position="209"/>
        <end position="234"/>
    </location>
</feature>
<comment type="similarity">
    <text evidence="7">Belongs to the chloroperoxidase family.</text>
</comment>
<dbReference type="Pfam" id="PF01328">
    <property type="entry name" value="Peroxidase_2"/>
    <property type="match status" value="1"/>
</dbReference>
<dbReference type="AlphaFoldDB" id="A0A8H6JNN4"/>
<dbReference type="PROSITE" id="PS51405">
    <property type="entry name" value="HEME_HALOPEROXIDASE"/>
    <property type="match status" value="1"/>
</dbReference>
<dbReference type="Proteomes" id="UP000654918">
    <property type="component" value="Unassembled WGS sequence"/>
</dbReference>
<evidence type="ECO:0000256" key="2">
    <source>
        <dbReference type="ARBA" id="ARBA00022559"/>
    </source>
</evidence>
<reference evidence="10" key="1">
    <citation type="journal article" date="2020" name="Phytopathology">
        <title>Genome Sequence Resources of Colletotrichum truncatum, C. plurivorum, C. musicola, and C. sojae: Four Species Pathogenic to Soybean (Glycine max).</title>
        <authorList>
            <person name="Rogerio F."/>
            <person name="Boufleur T.R."/>
            <person name="Ciampi-Guillardi M."/>
            <person name="Sukno S.A."/>
            <person name="Thon M.R."/>
            <person name="Massola Junior N.S."/>
            <person name="Baroncelli R."/>
        </authorList>
    </citation>
    <scope>NUCLEOTIDE SEQUENCE</scope>
    <source>
        <strain evidence="10">LFN00145</strain>
    </source>
</reference>
<evidence type="ECO:0000256" key="5">
    <source>
        <dbReference type="ARBA" id="ARBA00023002"/>
    </source>
</evidence>
<dbReference type="InterPro" id="IPR036851">
    <property type="entry name" value="Chloroperoxidase-like_sf"/>
</dbReference>
<keyword evidence="11" id="KW-1185">Reference proteome</keyword>
<keyword evidence="5" id="KW-0560">Oxidoreductase</keyword>
<feature type="domain" description="Heme haloperoxidase family profile" evidence="9">
    <location>
        <begin position="1"/>
        <end position="205"/>
    </location>
</feature>
<evidence type="ECO:0000256" key="6">
    <source>
        <dbReference type="ARBA" id="ARBA00023004"/>
    </source>
</evidence>
<dbReference type="EMBL" id="WIGO01000341">
    <property type="protein sequence ID" value="KAF6816178.1"/>
    <property type="molecule type" value="Genomic_DNA"/>
</dbReference>
<evidence type="ECO:0000256" key="3">
    <source>
        <dbReference type="ARBA" id="ARBA00022617"/>
    </source>
</evidence>
<dbReference type="InterPro" id="IPR000028">
    <property type="entry name" value="Chloroperoxidase"/>
</dbReference>
<dbReference type="Gene3D" id="1.10.489.10">
    <property type="entry name" value="Chloroperoxidase-like"/>
    <property type="match status" value="1"/>
</dbReference>
<evidence type="ECO:0000259" key="9">
    <source>
        <dbReference type="PROSITE" id="PS51405"/>
    </source>
</evidence>
<keyword evidence="4" id="KW-0479">Metal-binding</keyword>